<dbReference type="RefSeq" id="WP_125842944.1">
    <property type="nucleotide sequence ID" value="NZ_JACHXH010000002.1"/>
</dbReference>
<evidence type="ECO:0000313" key="3">
    <source>
        <dbReference type="Proteomes" id="UP000277279"/>
    </source>
</evidence>
<dbReference type="EMBL" id="JACHXH010000002">
    <property type="protein sequence ID" value="MBB3133082.1"/>
    <property type="molecule type" value="Genomic_DNA"/>
</dbReference>
<protein>
    <submittedName>
        <fullName evidence="2">Uncharacterized protein</fullName>
    </submittedName>
</protein>
<reference evidence="2 3" key="1">
    <citation type="submission" date="2018-11" db="EMBL/GenBank/DDBJ databases">
        <authorList>
            <person name="Huo Y."/>
        </authorList>
    </citation>
    <scope>NUCLEOTIDE SEQUENCE [LARGE SCALE GENOMIC DNA]</scope>
    <source>
        <strain evidence="2 3">DSM 30132</strain>
    </source>
</reference>
<name>A0A427N7F3_9HYPH</name>
<dbReference type="AlphaFoldDB" id="A0A427N7F3"/>
<keyword evidence="4" id="KW-1185">Reference proteome</keyword>
<gene>
    <name evidence="2" type="ORF">EFD55_03280</name>
    <name evidence="1" type="ORF">FHS26_000785</name>
</gene>
<evidence type="ECO:0000313" key="4">
    <source>
        <dbReference type="Proteomes" id="UP000518315"/>
    </source>
</evidence>
<sequence length="78" mass="9384">MSKERGRRKLMLRLPDIRHLLESLTSEALAEMFESYDLAVDALERFRSRSPRDEKLIIEYEQLCHEIEQEVVVYCKNR</sequence>
<accession>A0A427N7F3</accession>
<dbReference type="Proteomes" id="UP000518315">
    <property type="component" value="Unassembled WGS sequence"/>
</dbReference>
<reference evidence="1 4" key="2">
    <citation type="submission" date="2020-08" db="EMBL/GenBank/DDBJ databases">
        <title>Genomic Encyclopedia of Type Strains, Phase III (KMG-III): the genomes of soil and plant-associated and newly described type strains.</title>
        <authorList>
            <person name="Whitman W."/>
        </authorList>
    </citation>
    <scope>NUCLEOTIDE SEQUENCE [LARGE SCALE GENOMIC DNA]</scope>
    <source>
        <strain evidence="1 4">CECT 4113</strain>
    </source>
</reference>
<dbReference type="Proteomes" id="UP000277279">
    <property type="component" value="Unassembled WGS sequence"/>
</dbReference>
<proteinExistence type="predicted"/>
<evidence type="ECO:0000313" key="2">
    <source>
        <dbReference type="EMBL" id="RSB85925.1"/>
    </source>
</evidence>
<organism evidence="2 3">
    <name type="scientific">Rhizobium pisi</name>
    <dbReference type="NCBI Taxonomy" id="574561"/>
    <lineage>
        <taxon>Bacteria</taxon>
        <taxon>Pseudomonadati</taxon>
        <taxon>Pseudomonadota</taxon>
        <taxon>Alphaproteobacteria</taxon>
        <taxon>Hyphomicrobiales</taxon>
        <taxon>Rhizobiaceae</taxon>
        <taxon>Rhizobium/Agrobacterium group</taxon>
        <taxon>Rhizobium</taxon>
    </lineage>
</organism>
<dbReference type="OrthoDB" id="8283473at2"/>
<comment type="caution">
    <text evidence="2">The sequence shown here is derived from an EMBL/GenBank/DDBJ whole genome shotgun (WGS) entry which is preliminary data.</text>
</comment>
<dbReference type="EMBL" id="RJJT01000002">
    <property type="protein sequence ID" value="RSB85925.1"/>
    <property type="molecule type" value="Genomic_DNA"/>
</dbReference>
<evidence type="ECO:0000313" key="1">
    <source>
        <dbReference type="EMBL" id="MBB3133082.1"/>
    </source>
</evidence>